<dbReference type="Proteomes" id="UP000185596">
    <property type="component" value="Unassembled WGS sequence"/>
</dbReference>
<dbReference type="OrthoDB" id="4536199at2"/>
<dbReference type="Gene3D" id="3.40.630.30">
    <property type="match status" value="1"/>
</dbReference>
<sequence>MSSDADLVRYDGPGLRARKDDLLEVYREAYAERLDDPFFSPDRFWERVERGSHREAVRLVTADVAGRLVGFTLGAVLPTDSAWWRGLTTPADPDLVRETGSRTFCINELMVRPDCRRRGYAAALSAALLDGLSVERVALLVRPENTPARSAYLSWGFRVVGRMRPFPDSPLYEAMVKQL</sequence>
<dbReference type="PROSITE" id="PS51186">
    <property type="entry name" value="GNAT"/>
    <property type="match status" value="1"/>
</dbReference>
<dbReference type="EMBL" id="MSIE01000009">
    <property type="protein sequence ID" value="OLF18190.1"/>
    <property type="molecule type" value="Genomic_DNA"/>
</dbReference>
<dbReference type="InterPro" id="IPR000182">
    <property type="entry name" value="GNAT_dom"/>
</dbReference>
<dbReference type="STRING" id="1912961.BU204_07580"/>
<reference evidence="2 3" key="1">
    <citation type="submission" date="2016-12" db="EMBL/GenBank/DDBJ databases">
        <title>The draft genome sequence of Actinophytocola sp. 11-183.</title>
        <authorList>
            <person name="Wang W."/>
            <person name="Yuan L."/>
        </authorList>
    </citation>
    <scope>NUCLEOTIDE SEQUENCE [LARGE SCALE GENOMIC DNA]</scope>
    <source>
        <strain evidence="2 3">11-183</strain>
    </source>
</reference>
<organism evidence="2 3">
    <name type="scientific">Actinophytocola xanthii</name>
    <dbReference type="NCBI Taxonomy" id="1912961"/>
    <lineage>
        <taxon>Bacteria</taxon>
        <taxon>Bacillati</taxon>
        <taxon>Actinomycetota</taxon>
        <taxon>Actinomycetes</taxon>
        <taxon>Pseudonocardiales</taxon>
        <taxon>Pseudonocardiaceae</taxon>
    </lineage>
</organism>
<dbReference type="Pfam" id="PF00583">
    <property type="entry name" value="Acetyltransf_1"/>
    <property type="match status" value="1"/>
</dbReference>
<gene>
    <name evidence="2" type="ORF">BU204_07580</name>
</gene>
<proteinExistence type="predicted"/>
<feature type="domain" description="N-acetyltransferase" evidence="1">
    <location>
        <begin position="6"/>
        <end position="178"/>
    </location>
</feature>
<name>A0A1Q8CUZ6_9PSEU</name>
<accession>A0A1Q8CUZ6</accession>
<dbReference type="RefSeq" id="WP_075124861.1">
    <property type="nucleotide sequence ID" value="NZ_MSIE01000009.1"/>
</dbReference>
<dbReference type="GO" id="GO:0016747">
    <property type="term" value="F:acyltransferase activity, transferring groups other than amino-acyl groups"/>
    <property type="evidence" value="ECO:0007669"/>
    <property type="project" value="InterPro"/>
</dbReference>
<protein>
    <recommendedName>
        <fullName evidence="1">N-acetyltransferase domain-containing protein</fullName>
    </recommendedName>
</protein>
<evidence type="ECO:0000259" key="1">
    <source>
        <dbReference type="PROSITE" id="PS51186"/>
    </source>
</evidence>
<dbReference type="SUPFAM" id="SSF55729">
    <property type="entry name" value="Acyl-CoA N-acyltransferases (Nat)"/>
    <property type="match status" value="1"/>
</dbReference>
<dbReference type="InterPro" id="IPR016181">
    <property type="entry name" value="Acyl_CoA_acyltransferase"/>
</dbReference>
<comment type="caution">
    <text evidence="2">The sequence shown here is derived from an EMBL/GenBank/DDBJ whole genome shotgun (WGS) entry which is preliminary data.</text>
</comment>
<evidence type="ECO:0000313" key="2">
    <source>
        <dbReference type="EMBL" id="OLF18190.1"/>
    </source>
</evidence>
<keyword evidence="3" id="KW-1185">Reference proteome</keyword>
<dbReference type="AlphaFoldDB" id="A0A1Q8CUZ6"/>
<evidence type="ECO:0000313" key="3">
    <source>
        <dbReference type="Proteomes" id="UP000185596"/>
    </source>
</evidence>